<keyword evidence="2" id="KW-1185">Reference proteome</keyword>
<dbReference type="Proteomes" id="UP000035740">
    <property type="component" value="Unassembled WGS sequence"/>
</dbReference>
<dbReference type="Gramene" id="KMS93726">
    <property type="protein sequence ID" value="KMS93726"/>
    <property type="gene ID" value="BVRB_028580"/>
</dbReference>
<accession>A0A0J8AYC6</accession>
<name>A0A0J8AYC6_BETVV</name>
<sequence>MMSSGTLNGTPLSMKLTSKPARRLSISFDSVRNPDRDLFVRRDRDILANELAEIFSFIEIIELANGRRMIQRMGWEADDANLDKTNSVFELLLRELQDADQNRRSCAAEVLCVFMMGLAAVGQRSEIEKLHEGSRISQALIRLGLLSDIIRCLCTSVASIARLHLIESDHRSLEAFYST</sequence>
<gene>
    <name evidence="1" type="ORF">BVRB_028580</name>
</gene>
<protein>
    <submittedName>
        <fullName evidence="1">Uncharacterized protein</fullName>
    </submittedName>
</protein>
<evidence type="ECO:0000313" key="1">
    <source>
        <dbReference type="EMBL" id="KMS93726.1"/>
    </source>
</evidence>
<evidence type="ECO:0000313" key="2">
    <source>
        <dbReference type="Proteomes" id="UP000035740"/>
    </source>
</evidence>
<organism evidence="1 2">
    <name type="scientific">Beta vulgaris subsp. vulgaris</name>
    <name type="common">Beet</name>
    <dbReference type="NCBI Taxonomy" id="3555"/>
    <lineage>
        <taxon>Eukaryota</taxon>
        <taxon>Viridiplantae</taxon>
        <taxon>Streptophyta</taxon>
        <taxon>Embryophyta</taxon>
        <taxon>Tracheophyta</taxon>
        <taxon>Spermatophyta</taxon>
        <taxon>Magnoliopsida</taxon>
        <taxon>eudicotyledons</taxon>
        <taxon>Gunneridae</taxon>
        <taxon>Pentapetalae</taxon>
        <taxon>Caryophyllales</taxon>
        <taxon>Chenopodiaceae</taxon>
        <taxon>Betoideae</taxon>
        <taxon>Beta</taxon>
    </lineage>
</organism>
<reference evidence="1 2" key="1">
    <citation type="journal article" date="2014" name="Nature">
        <title>The genome of the recently domesticated crop plant sugar beet (Beta vulgaris).</title>
        <authorList>
            <person name="Dohm J.C."/>
            <person name="Minoche A.E."/>
            <person name="Holtgrawe D."/>
            <person name="Capella-Gutierrez S."/>
            <person name="Zakrzewski F."/>
            <person name="Tafer H."/>
            <person name="Rupp O."/>
            <person name="Sorensen T.R."/>
            <person name="Stracke R."/>
            <person name="Reinhardt R."/>
            <person name="Goesmann A."/>
            <person name="Kraft T."/>
            <person name="Schulz B."/>
            <person name="Stadler P.F."/>
            <person name="Schmidt T."/>
            <person name="Gabaldon T."/>
            <person name="Lehrach H."/>
            <person name="Weisshaar B."/>
            <person name="Himmelbauer H."/>
        </authorList>
    </citation>
    <scope>NUCLEOTIDE SEQUENCE [LARGE SCALE GENOMIC DNA]</scope>
    <source>
        <tissue evidence="1">Taproot</tissue>
    </source>
</reference>
<dbReference type="EMBL" id="KQ099600">
    <property type="protein sequence ID" value="KMS93726.1"/>
    <property type="molecule type" value="Genomic_DNA"/>
</dbReference>
<feature type="non-terminal residue" evidence="1">
    <location>
        <position position="179"/>
    </location>
</feature>
<dbReference type="AlphaFoldDB" id="A0A0J8AYC6"/>
<proteinExistence type="predicted"/>